<dbReference type="SUPFAM" id="SSF103473">
    <property type="entry name" value="MFS general substrate transporter"/>
    <property type="match status" value="1"/>
</dbReference>
<accession>A0ABR2XTR6</accession>
<dbReference type="Proteomes" id="UP001465668">
    <property type="component" value="Unassembled WGS sequence"/>
</dbReference>
<proteinExistence type="predicted"/>
<evidence type="ECO:0000256" key="2">
    <source>
        <dbReference type="ARBA" id="ARBA00022692"/>
    </source>
</evidence>
<evidence type="ECO:0000313" key="6">
    <source>
        <dbReference type="EMBL" id="KAK9777198.1"/>
    </source>
</evidence>
<keyword evidence="4 5" id="KW-0472">Membrane</keyword>
<evidence type="ECO:0000256" key="4">
    <source>
        <dbReference type="ARBA" id="ARBA00023136"/>
    </source>
</evidence>
<feature type="transmembrane region" description="Helical" evidence="5">
    <location>
        <begin position="167"/>
        <end position="187"/>
    </location>
</feature>
<evidence type="ECO:0000313" key="7">
    <source>
        <dbReference type="Proteomes" id="UP001465668"/>
    </source>
</evidence>
<keyword evidence="3 5" id="KW-1133">Transmembrane helix</keyword>
<protein>
    <submittedName>
        <fullName evidence="6">Major facilitator superfamily (MFS) profile domain-containing protein</fullName>
    </submittedName>
</protein>
<evidence type="ECO:0000256" key="1">
    <source>
        <dbReference type="ARBA" id="ARBA00004141"/>
    </source>
</evidence>
<dbReference type="InterPro" id="IPR050360">
    <property type="entry name" value="MFS_Sugar_Transporters"/>
</dbReference>
<dbReference type="InterPro" id="IPR005828">
    <property type="entry name" value="MFS_sugar_transport-like"/>
</dbReference>
<comment type="caution">
    <text evidence="6">The sequence shown here is derived from an EMBL/GenBank/DDBJ whole genome shotgun (WGS) entry which is preliminary data.</text>
</comment>
<dbReference type="InterPro" id="IPR036259">
    <property type="entry name" value="MFS_trans_sf"/>
</dbReference>
<sequence>MVEYQEDITDPRSTQVLKEKDIERYVASEEILKGAQEATDDEYAMTLWQGFDHAFVSGFFAFPALPERYGVFQSNGERIIPAVIQSGIENAVNAGEIIGLLLNGIIADLIGYRWVMIGCLILMICSISYSSSPPALPCMSAPKSHLPFLSYLDLFRGFNLRRTEPTVLAYLVRALLAPLVGYIVYFLEKAGLLAAASFDFGMGEYSLAIIEVFIAWAFTPKVGRRTLPLTGTFFMTATTFVIGFIGISDTTKHTNLVYGVKYETH</sequence>
<dbReference type="Pfam" id="PF00083">
    <property type="entry name" value="Sugar_tr"/>
    <property type="match status" value="1"/>
</dbReference>
<gene>
    <name evidence="6" type="ORF">SCAR479_06266</name>
</gene>
<feature type="transmembrane region" description="Helical" evidence="5">
    <location>
        <begin position="193"/>
        <end position="219"/>
    </location>
</feature>
<dbReference type="EMBL" id="JARVKM010000023">
    <property type="protein sequence ID" value="KAK9777198.1"/>
    <property type="molecule type" value="Genomic_DNA"/>
</dbReference>
<dbReference type="PANTHER" id="PTHR48022:SF5">
    <property type="entry name" value="ALPHA-GLUCOSIDES PERMEASE MPH2-RELATED"/>
    <property type="match status" value="1"/>
</dbReference>
<dbReference type="Gene3D" id="1.20.1250.20">
    <property type="entry name" value="MFS general substrate transporter like domains"/>
    <property type="match status" value="2"/>
</dbReference>
<keyword evidence="2 5" id="KW-0812">Transmembrane</keyword>
<organism evidence="6 7">
    <name type="scientific">Seiridium cardinale</name>
    <dbReference type="NCBI Taxonomy" id="138064"/>
    <lineage>
        <taxon>Eukaryota</taxon>
        <taxon>Fungi</taxon>
        <taxon>Dikarya</taxon>
        <taxon>Ascomycota</taxon>
        <taxon>Pezizomycotina</taxon>
        <taxon>Sordariomycetes</taxon>
        <taxon>Xylariomycetidae</taxon>
        <taxon>Amphisphaeriales</taxon>
        <taxon>Sporocadaceae</taxon>
        <taxon>Seiridium</taxon>
    </lineage>
</organism>
<feature type="transmembrane region" description="Helical" evidence="5">
    <location>
        <begin position="226"/>
        <end position="247"/>
    </location>
</feature>
<name>A0ABR2XTR6_9PEZI</name>
<comment type="subcellular location">
    <subcellularLocation>
        <location evidence="1">Membrane</location>
        <topology evidence="1">Multi-pass membrane protein</topology>
    </subcellularLocation>
</comment>
<evidence type="ECO:0000256" key="3">
    <source>
        <dbReference type="ARBA" id="ARBA00022989"/>
    </source>
</evidence>
<keyword evidence="7" id="KW-1185">Reference proteome</keyword>
<reference evidence="6 7" key="1">
    <citation type="submission" date="2024-02" db="EMBL/GenBank/DDBJ databases">
        <title>First draft genome assembly of two strains of Seiridium cardinale.</title>
        <authorList>
            <person name="Emiliani G."/>
            <person name="Scali E."/>
        </authorList>
    </citation>
    <scope>NUCLEOTIDE SEQUENCE [LARGE SCALE GENOMIC DNA]</scope>
    <source>
        <strain evidence="6 7">BM-138-000479</strain>
    </source>
</reference>
<dbReference type="PANTHER" id="PTHR48022">
    <property type="entry name" value="PLASTIDIC GLUCOSE TRANSPORTER 4"/>
    <property type="match status" value="1"/>
</dbReference>
<evidence type="ECO:0000256" key="5">
    <source>
        <dbReference type="SAM" id="Phobius"/>
    </source>
</evidence>
<feature type="transmembrane region" description="Helical" evidence="5">
    <location>
        <begin position="110"/>
        <end position="129"/>
    </location>
</feature>